<dbReference type="Proteomes" id="UP001178508">
    <property type="component" value="Chromosome 14"/>
</dbReference>
<gene>
    <name evidence="2" type="ORF">XNOV1_A039048</name>
</gene>
<sequence>MSQSSNHKGNQLSSLCRGPATSDRGPSPLYADNAPHTILNTVDTTEPITAIFMGFQTAQDDIGPGQEFEGSLKVELVIIKDRTVTRAMARTVPTGRRNTQEVLVIIQEVQPMERWDR</sequence>
<feature type="region of interest" description="Disordered" evidence="1">
    <location>
        <begin position="1"/>
        <end position="32"/>
    </location>
</feature>
<accession>A0AAV1GFE6</accession>
<reference evidence="2" key="1">
    <citation type="submission" date="2023-08" db="EMBL/GenBank/DDBJ databases">
        <authorList>
            <person name="Alioto T."/>
            <person name="Alioto T."/>
            <person name="Gomez Garrido J."/>
        </authorList>
    </citation>
    <scope>NUCLEOTIDE SEQUENCE</scope>
</reference>
<proteinExistence type="predicted"/>
<name>A0AAV1GFE6_XYRNO</name>
<protein>
    <submittedName>
        <fullName evidence="2">Palmdelphin isoform X1</fullName>
    </submittedName>
</protein>
<dbReference type="EMBL" id="OY660877">
    <property type="protein sequence ID" value="CAJ1071409.1"/>
    <property type="molecule type" value="Genomic_DNA"/>
</dbReference>
<keyword evidence="3" id="KW-1185">Reference proteome</keyword>
<organism evidence="2 3">
    <name type="scientific">Xyrichtys novacula</name>
    <name type="common">Pearly razorfish</name>
    <name type="synonym">Hemipteronotus novacula</name>
    <dbReference type="NCBI Taxonomy" id="13765"/>
    <lineage>
        <taxon>Eukaryota</taxon>
        <taxon>Metazoa</taxon>
        <taxon>Chordata</taxon>
        <taxon>Craniata</taxon>
        <taxon>Vertebrata</taxon>
        <taxon>Euteleostomi</taxon>
        <taxon>Actinopterygii</taxon>
        <taxon>Neopterygii</taxon>
        <taxon>Teleostei</taxon>
        <taxon>Neoteleostei</taxon>
        <taxon>Acanthomorphata</taxon>
        <taxon>Eupercaria</taxon>
        <taxon>Labriformes</taxon>
        <taxon>Labridae</taxon>
        <taxon>Xyrichtys</taxon>
    </lineage>
</organism>
<feature type="compositionally biased region" description="Polar residues" evidence="1">
    <location>
        <begin position="1"/>
        <end position="14"/>
    </location>
</feature>
<evidence type="ECO:0000313" key="3">
    <source>
        <dbReference type="Proteomes" id="UP001178508"/>
    </source>
</evidence>
<evidence type="ECO:0000313" key="2">
    <source>
        <dbReference type="EMBL" id="CAJ1071409.1"/>
    </source>
</evidence>
<evidence type="ECO:0000256" key="1">
    <source>
        <dbReference type="SAM" id="MobiDB-lite"/>
    </source>
</evidence>
<dbReference type="AlphaFoldDB" id="A0AAV1GFE6"/>